<dbReference type="AlphaFoldDB" id="A0A426XNY7"/>
<keyword evidence="1" id="KW-1133">Transmembrane helix</keyword>
<protein>
    <submittedName>
        <fullName evidence="2">Uncharacterized protein</fullName>
    </submittedName>
</protein>
<feature type="transmembrane region" description="Helical" evidence="1">
    <location>
        <begin position="32"/>
        <end position="56"/>
    </location>
</feature>
<organism evidence="2 3">
    <name type="scientific">Ensete ventricosum</name>
    <name type="common">Abyssinian banana</name>
    <name type="synonym">Musa ensete</name>
    <dbReference type="NCBI Taxonomy" id="4639"/>
    <lineage>
        <taxon>Eukaryota</taxon>
        <taxon>Viridiplantae</taxon>
        <taxon>Streptophyta</taxon>
        <taxon>Embryophyta</taxon>
        <taxon>Tracheophyta</taxon>
        <taxon>Spermatophyta</taxon>
        <taxon>Magnoliopsida</taxon>
        <taxon>Liliopsida</taxon>
        <taxon>Zingiberales</taxon>
        <taxon>Musaceae</taxon>
        <taxon>Ensete</taxon>
    </lineage>
</organism>
<comment type="caution">
    <text evidence="2">The sequence shown here is derived from an EMBL/GenBank/DDBJ whole genome shotgun (WGS) entry which is preliminary data.</text>
</comment>
<dbReference type="PANTHER" id="PTHR31963">
    <property type="entry name" value="RAS GUANINE NUCLEOTIDE EXCHANGE FACTOR K"/>
    <property type="match status" value="1"/>
</dbReference>
<dbReference type="EMBL" id="AMZH03018766">
    <property type="protein sequence ID" value="RRT41206.1"/>
    <property type="molecule type" value="Genomic_DNA"/>
</dbReference>
<evidence type="ECO:0000313" key="2">
    <source>
        <dbReference type="EMBL" id="RRT41206.1"/>
    </source>
</evidence>
<gene>
    <name evidence="2" type="ORF">B296_00056459</name>
</gene>
<dbReference type="InterPro" id="IPR021924">
    <property type="entry name" value="DUF3537"/>
</dbReference>
<reference evidence="2 3" key="1">
    <citation type="journal article" date="2014" name="Agronomy (Basel)">
        <title>A Draft Genome Sequence for Ensete ventricosum, the Drought-Tolerant Tree Against Hunger.</title>
        <authorList>
            <person name="Harrison J."/>
            <person name="Moore K.A."/>
            <person name="Paszkiewicz K."/>
            <person name="Jones T."/>
            <person name="Grant M."/>
            <person name="Ambacheew D."/>
            <person name="Muzemil S."/>
            <person name="Studholme D.J."/>
        </authorList>
    </citation>
    <scope>NUCLEOTIDE SEQUENCE [LARGE SCALE GENOMIC DNA]</scope>
</reference>
<evidence type="ECO:0000313" key="3">
    <source>
        <dbReference type="Proteomes" id="UP000287651"/>
    </source>
</evidence>
<name>A0A426XNY7_ENSVE</name>
<dbReference type="PANTHER" id="PTHR31963:SF29">
    <property type="entry name" value="OS02G0566400 PROTEIN"/>
    <property type="match status" value="1"/>
</dbReference>
<dbReference type="Proteomes" id="UP000287651">
    <property type="component" value="Unassembled WGS sequence"/>
</dbReference>
<proteinExistence type="predicted"/>
<keyword evidence="1" id="KW-0812">Transmembrane</keyword>
<sequence>MSYTHNLSHANDKLRSFKSYLKWMWIDQFNTIYVMVSSFLFFLLGVFVPIASNFILSYAFTYHAYDVVVQLSHTSLLHLS</sequence>
<accession>A0A426XNY7</accession>
<evidence type="ECO:0000256" key="1">
    <source>
        <dbReference type="SAM" id="Phobius"/>
    </source>
</evidence>
<dbReference type="Pfam" id="PF12056">
    <property type="entry name" value="DUF3537"/>
    <property type="match status" value="1"/>
</dbReference>
<keyword evidence="1" id="KW-0472">Membrane</keyword>